<protein>
    <submittedName>
        <fullName evidence="1">Uncharacterized protein</fullName>
    </submittedName>
</protein>
<reference evidence="1" key="1">
    <citation type="submission" date="2021-05" db="EMBL/GenBank/DDBJ databases">
        <authorList>
            <person name="Alioto T."/>
            <person name="Alioto T."/>
            <person name="Gomez Garrido J."/>
        </authorList>
    </citation>
    <scope>NUCLEOTIDE SEQUENCE</scope>
</reference>
<sequence length="114" mass="12646">MDCIGHLLVTFSETTGLHMDQFVTVSGTHQGPMDCIGHLFYFLRDYWTTLASVSYCVRDTSGTNGLHRDLLVTVSRTTGLHWHLLVTVSGTNGLGLDISYFRQITNRPSSLGEP</sequence>
<dbReference type="AlphaFoldDB" id="A0A8D8XBM8"/>
<organism evidence="1">
    <name type="scientific">Cacopsylla melanoneura</name>
    <dbReference type="NCBI Taxonomy" id="428564"/>
    <lineage>
        <taxon>Eukaryota</taxon>
        <taxon>Metazoa</taxon>
        <taxon>Ecdysozoa</taxon>
        <taxon>Arthropoda</taxon>
        <taxon>Hexapoda</taxon>
        <taxon>Insecta</taxon>
        <taxon>Pterygota</taxon>
        <taxon>Neoptera</taxon>
        <taxon>Paraneoptera</taxon>
        <taxon>Hemiptera</taxon>
        <taxon>Sternorrhyncha</taxon>
        <taxon>Psylloidea</taxon>
        <taxon>Psyllidae</taxon>
        <taxon>Psyllinae</taxon>
        <taxon>Cacopsylla</taxon>
    </lineage>
</organism>
<evidence type="ECO:0000313" key="1">
    <source>
        <dbReference type="EMBL" id="CAG6689119.1"/>
    </source>
</evidence>
<dbReference type="EMBL" id="HBUF01290429">
    <property type="protein sequence ID" value="CAG6689119.1"/>
    <property type="molecule type" value="Transcribed_RNA"/>
</dbReference>
<accession>A0A8D8XBM8</accession>
<proteinExistence type="predicted"/>
<name>A0A8D8XBM8_9HEMI</name>